<dbReference type="RefSeq" id="WP_139159747.1">
    <property type="nucleotide sequence ID" value="NZ_FMWL01000001.1"/>
</dbReference>
<reference evidence="6 7" key="1">
    <citation type="submission" date="2016-10" db="EMBL/GenBank/DDBJ databases">
        <authorList>
            <person name="de Groot N.N."/>
        </authorList>
    </citation>
    <scope>NUCLEOTIDE SEQUENCE [LARGE SCALE GENOMIC DNA]</scope>
    <source>
        <strain evidence="6 7">DSM 2784</strain>
    </source>
</reference>
<dbReference type="InterPro" id="IPR012334">
    <property type="entry name" value="Pectin_lyas_fold"/>
</dbReference>
<dbReference type="InterPro" id="IPR006626">
    <property type="entry name" value="PbH1"/>
</dbReference>
<evidence type="ECO:0000313" key="7">
    <source>
        <dbReference type="Proteomes" id="UP000199208"/>
    </source>
</evidence>
<evidence type="ECO:0000256" key="2">
    <source>
        <dbReference type="ARBA" id="ARBA00022525"/>
    </source>
</evidence>
<dbReference type="AlphaFoldDB" id="A0A1G5RQ17"/>
<keyword evidence="3" id="KW-0732">Signal</keyword>
<dbReference type="InterPro" id="IPR011050">
    <property type="entry name" value="Pectin_lyase_fold/virulence"/>
</dbReference>
<dbReference type="EMBL" id="FMWL01000001">
    <property type="protein sequence ID" value="SCZ76094.1"/>
    <property type="molecule type" value="Genomic_DNA"/>
</dbReference>
<proteinExistence type="predicted"/>
<dbReference type="OrthoDB" id="8660908at2"/>
<dbReference type="SMART" id="SM00710">
    <property type="entry name" value="PbH1"/>
    <property type="match status" value="7"/>
</dbReference>
<name>A0A1G5RQ17_9FIRM</name>
<protein>
    <submittedName>
        <fullName evidence="6">Right handed beta helix region</fullName>
    </submittedName>
</protein>
<keyword evidence="2" id="KW-0964">Secreted</keyword>
<comment type="subcellular location">
    <subcellularLocation>
        <location evidence="1">Secreted</location>
    </subcellularLocation>
</comment>
<sequence>MNDKREFKPTTFRRKHHKWVLFLVAVLLIVTFLPAYAADTRTSSRLDRIDQFMVSKAAKALNNVGALSPVEKIDTNIQIMAQNIVDRVTKNVTVKVISSTNPNVQGTTIVYGSTSKSGTVTFSLTRNTAYATQSNTVNVPATTMTLTTPPTTTTTTSPTTSTTSPTTTTTSPTTTTTSPTTTTTSPSTTTTTSPTTTTTTSSVSTPIVANAYYVSTSGNDSNAGTASAPWRTIQKAANTVAAGATVYIKGGTYFEAVNVNVSGASGKTITFAAFNGEKVTIDAQSKGIPFNLNRQGYITIIGLSVKNSTYQGIGDMSAASPGNYSLGAHDITILNCDTDTTFASGIGFNSGKNIVIDGCTITNANTGMDQEALTLSSVDGFEIKNNELFKNRKEVIDLKDGSKNGKIYSNYIHSFDDKYQWGCPAIYLDCFGTAQSNIEIYNNTIKDIAGGSPTTGIMISNEVASGGQGMTNINVYGNSIEGTDYGLLIEWANIPEGSQWPLSNMTYRDNTHIGVRYWDARVRVGTGYATNCYLQNNTFANGLNNVAFEKGTGGWTVSGNK</sequence>
<dbReference type="InterPro" id="IPR052052">
    <property type="entry name" value="Polysaccharide_Lyase_9"/>
</dbReference>
<gene>
    <name evidence="6" type="ORF">SAMN03080599_00064</name>
</gene>
<evidence type="ECO:0000256" key="3">
    <source>
        <dbReference type="ARBA" id="ARBA00022729"/>
    </source>
</evidence>
<dbReference type="SUPFAM" id="SSF51126">
    <property type="entry name" value="Pectin lyase-like"/>
    <property type="match status" value="1"/>
</dbReference>
<feature type="domain" description="Pel9A-like right handed beta-helix region" evidence="5">
    <location>
        <begin position="204"/>
        <end position="296"/>
    </location>
</feature>
<feature type="region of interest" description="Disordered" evidence="4">
    <location>
        <begin position="142"/>
        <end position="201"/>
    </location>
</feature>
<dbReference type="Gene3D" id="2.160.20.10">
    <property type="entry name" value="Single-stranded right-handed beta-helix, Pectin lyase-like"/>
    <property type="match status" value="1"/>
</dbReference>
<dbReference type="PANTHER" id="PTHR40088">
    <property type="entry name" value="PECTATE LYASE (EUROFUNG)"/>
    <property type="match status" value="1"/>
</dbReference>
<dbReference type="GO" id="GO:0016837">
    <property type="term" value="F:carbon-oxygen lyase activity, acting on polysaccharides"/>
    <property type="evidence" value="ECO:0007669"/>
    <property type="project" value="TreeGrafter"/>
</dbReference>
<evidence type="ECO:0000259" key="5">
    <source>
        <dbReference type="Pfam" id="PF22842"/>
    </source>
</evidence>
<dbReference type="Proteomes" id="UP000199208">
    <property type="component" value="Unassembled WGS sequence"/>
</dbReference>
<evidence type="ECO:0000256" key="1">
    <source>
        <dbReference type="ARBA" id="ARBA00004613"/>
    </source>
</evidence>
<dbReference type="Pfam" id="PF22842">
    <property type="entry name" value="Pel9A-like_beta_helix"/>
    <property type="match status" value="1"/>
</dbReference>
<dbReference type="STRING" id="1120920.SAMN03080599_00064"/>
<organism evidence="6 7">
    <name type="scientific">Acidaminobacter hydrogenoformans DSM 2784</name>
    <dbReference type="NCBI Taxonomy" id="1120920"/>
    <lineage>
        <taxon>Bacteria</taxon>
        <taxon>Bacillati</taxon>
        <taxon>Bacillota</taxon>
        <taxon>Clostridia</taxon>
        <taxon>Peptostreptococcales</taxon>
        <taxon>Acidaminobacteraceae</taxon>
        <taxon>Acidaminobacter</taxon>
    </lineage>
</organism>
<evidence type="ECO:0000256" key="4">
    <source>
        <dbReference type="SAM" id="MobiDB-lite"/>
    </source>
</evidence>
<keyword evidence="7" id="KW-1185">Reference proteome</keyword>
<accession>A0A1G5RQ17</accession>
<dbReference type="PANTHER" id="PTHR40088:SF2">
    <property type="entry name" value="SECRETED SUGAR HYDROLASE"/>
    <property type="match status" value="1"/>
</dbReference>
<dbReference type="GO" id="GO:0005576">
    <property type="term" value="C:extracellular region"/>
    <property type="evidence" value="ECO:0007669"/>
    <property type="project" value="UniProtKB-SubCell"/>
</dbReference>
<evidence type="ECO:0000313" key="6">
    <source>
        <dbReference type="EMBL" id="SCZ76094.1"/>
    </source>
</evidence>
<dbReference type="InterPro" id="IPR053868">
    <property type="entry name" value="Pel9A-like_beta_helix"/>
</dbReference>